<dbReference type="EMBL" id="JWZT01003933">
    <property type="protein sequence ID" value="KII65251.1"/>
    <property type="molecule type" value="Genomic_DNA"/>
</dbReference>
<protein>
    <submittedName>
        <fullName evidence="1">Uncharacterized protein</fullName>
    </submittedName>
</protein>
<organism evidence="1 2">
    <name type="scientific">Thelohanellus kitauei</name>
    <name type="common">Myxosporean</name>
    <dbReference type="NCBI Taxonomy" id="669202"/>
    <lineage>
        <taxon>Eukaryota</taxon>
        <taxon>Metazoa</taxon>
        <taxon>Cnidaria</taxon>
        <taxon>Myxozoa</taxon>
        <taxon>Myxosporea</taxon>
        <taxon>Bivalvulida</taxon>
        <taxon>Platysporina</taxon>
        <taxon>Myxobolidae</taxon>
        <taxon>Thelohanellus</taxon>
    </lineage>
</organism>
<name>A0A0C2MDM8_THEKT</name>
<accession>A0A0C2MDM8</accession>
<gene>
    <name evidence="1" type="ORF">RF11_14427</name>
</gene>
<proteinExistence type="predicted"/>
<reference evidence="1 2" key="1">
    <citation type="journal article" date="2014" name="Genome Biol. Evol.">
        <title>The genome of the myxosporean Thelohanellus kitauei shows adaptations to nutrient acquisition within its fish host.</title>
        <authorList>
            <person name="Yang Y."/>
            <person name="Xiong J."/>
            <person name="Zhou Z."/>
            <person name="Huo F."/>
            <person name="Miao W."/>
            <person name="Ran C."/>
            <person name="Liu Y."/>
            <person name="Zhang J."/>
            <person name="Feng J."/>
            <person name="Wang M."/>
            <person name="Wang M."/>
            <person name="Wang L."/>
            <person name="Yao B."/>
        </authorList>
    </citation>
    <scope>NUCLEOTIDE SEQUENCE [LARGE SCALE GENOMIC DNA]</scope>
    <source>
        <strain evidence="1">Wuqing</strain>
    </source>
</reference>
<dbReference type="Proteomes" id="UP000031668">
    <property type="component" value="Unassembled WGS sequence"/>
</dbReference>
<sequence length="187" mass="21567">MKDYMETSAKFTDSVKHAQFRKTGCKSKVWGWKNVDIRCEAKKKYSKSIEITLNTSTDNSRLAILEAEFINNDLSKMEMYDEVKMSTLRFINEFSLSTSPKLDLQFESTHLKNKDCPTITATLQSNTIDKYDIFALDDDVALLAENSLMICSPRQSSKRTFERSIPHVNVEKPVKLKTSKDRLLYDN</sequence>
<keyword evidence="2" id="KW-1185">Reference proteome</keyword>
<evidence type="ECO:0000313" key="1">
    <source>
        <dbReference type="EMBL" id="KII65251.1"/>
    </source>
</evidence>
<dbReference type="AlphaFoldDB" id="A0A0C2MDM8"/>
<evidence type="ECO:0000313" key="2">
    <source>
        <dbReference type="Proteomes" id="UP000031668"/>
    </source>
</evidence>
<comment type="caution">
    <text evidence="1">The sequence shown here is derived from an EMBL/GenBank/DDBJ whole genome shotgun (WGS) entry which is preliminary data.</text>
</comment>